<dbReference type="InterPro" id="IPR000212">
    <property type="entry name" value="DNA_helicase_UvrD/REP"/>
</dbReference>
<keyword evidence="2" id="KW-0378">Hydrolase</keyword>
<dbReference type="GO" id="GO:0005829">
    <property type="term" value="C:cytosol"/>
    <property type="evidence" value="ECO:0007669"/>
    <property type="project" value="TreeGrafter"/>
</dbReference>
<reference evidence="7" key="1">
    <citation type="submission" date="2017-01" db="EMBL/GenBank/DDBJ databases">
        <authorList>
            <person name="Varghese N."/>
            <person name="Submissions S."/>
        </authorList>
    </citation>
    <scope>NUCLEOTIDE SEQUENCE [LARGE SCALE GENOMIC DNA]</scope>
    <source>
        <strain evidence="7">DSM 23127</strain>
    </source>
</reference>
<evidence type="ECO:0000259" key="5">
    <source>
        <dbReference type="Pfam" id="PF13361"/>
    </source>
</evidence>
<dbReference type="RefSeq" id="WP_076560691.1">
    <property type="nucleotide sequence ID" value="NZ_FTOC01000015.1"/>
</dbReference>
<organism evidence="6 7">
    <name type="scientific">Salimicrobium flavidum</name>
    <dbReference type="NCBI Taxonomy" id="570947"/>
    <lineage>
        <taxon>Bacteria</taxon>
        <taxon>Bacillati</taxon>
        <taxon>Bacillota</taxon>
        <taxon>Bacilli</taxon>
        <taxon>Bacillales</taxon>
        <taxon>Bacillaceae</taxon>
        <taxon>Salimicrobium</taxon>
    </lineage>
</organism>
<dbReference type="AlphaFoldDB" id="A0A1N7KQH6"/>
<dbReference type="SUPFAM" id="SSF52540">
    <property type="entry name" value="P-loop containing nucleoside triphosphate hydrolases"/>
    <property type="match status" value="1"/>
</dbReference>
<keyword evidence="4" id="KW-0067">ATP-binding</keyword>
<dbReference type="GO" id="GO:0003677">
    <property type="term" value="F:DNA binding"/>
    <property type="evidence" value="ECO:0007669"/>
    <property type="project" value="InterPro"/>
</dbReference>
<sequence>MIDTLKQTFFEEGIPFTWVMENQETKRVYEKNDGTAKLCTCDSSKGLDFQAVFIVNANNLPFSLEEYKDREAALMYIGMTRAIEYLMISYSGESQYTKYFDQLLEQRTESGKVSINE</sequence>
<feature type="domain" description="UvrD-like helicase C-terminal" evidence="5">
    <location>
        <begin position="21"/>
        <end position="91"/>
    </location>
</feature>
<dbReference type="GO" id="GO:0005524">
    <property type="term" value="F:ATP binding"/>
    <property type="evidence" value="ECO:0007669"/>
    <property type="project" value="UniProtKB-KW"/>
</dbReference>
<dbReference type="GO" id="GO:0016787">
    <property type="term" value="F:hydrolase activity"/>
    <property type="evidence" value="ECO:0007669"/>
    <property type="project" value="UniProtKB-KW"/>
</dbReference>
<evidence type="ECO:0000313" key="6">
    <source>
        <dbReference type="EMBL" id="SIS63670.1"/>
    </source>
</evidence>
<dbReference type="Proteomes" id="UP000187608">
    <property type="component" value="Unassembled WGS sequence"/>
</dbReference>
<dbReference type="InterPro" id="IPR027417">
    <property type="entry name" value="P-loop_NTPase"/>
</dbReference>
<evidence type="ECO:0000256" key="2">
    <source>
        <dbReference type="ARBA" id="ARBA00022801"/>
    </source>
</evidence>
<gene>
    <name evidence="6" type="ORF">SAMN05421687_11538</name>
</gene>
<dbReference type="Pfam" id="PF13361">
    <property type="entry name" value="UvrD_C"/>
    <property type="match status" value="1"/>
</dbReference>
<dbReference type="PANTHER" id="PTHR11070">
    <property type="entry name" value="UVRD / RECB / PCRA DNA HELICASE FAMILY MEMBER"/>
    <property type="match status" value="1"/>
</dbReference>
<dbReference type="OrthoDB" id="7066673at2"/>
<dbReference type="GO" id="GO:0000725">
    <property type="term" value="P:recombinational repair"/>
    <property type="evidence" value="ECO:0007669"/>
    <property type="project" value="TreeGrafter"/>
</dbReference>
<dbReference type="Gene3D" id="3.40.50.300">
    <property type="entry name" value="P-loop containing nucleotide triphosphate hydrolases"/>
    <property type="match status" value="1"/>
</dbReference>
<dbReference type="InterPro" id="IPR014017">
    <property type="entry name" value="DNA_helicase_UvrD-like_C"/>
</dbReference>
<dbReference type="EMBL" id="FTOC01000015">
    <property type="protein sequence ID" value="SIS63670.1"/>
    <property type="molecule type" value="Genomic_DNA"/>
</dbReference>
<evidence type="ECO:0000256" key="1">
    <source>
        <dbReference type="ARBA" id="ARBA00022741"/>
    </source>
</evidence>
<keyword evidence="1" id="KW-0547">Nucleotide-binding</keyword>
<keyword evidence="3 6" id="KW-0347">Helicase</keyword>
<evidence type="ECO:0000256" key="4">
    <source>
        <dbReference type="ARBA" id="ARBA00022840"/>
    </source>
</evidence>
<keyword evidence="7" id="KW-1185">Reference proteome</keyword>
<dbReference type="PANTHER" id="PTHR11070:SF2">
    <property type="entry name" value="ATP-DEPENDENT DNA HELICASE SRS2"/>
    <property type="match status" value="1"/>
</dbReference>
<dbReference type="STRING" id="570947.SAMN05421687_11538"/>
<proteinExistence type="predicted"/>
<dbReference type="GO" id="GO:0043138">
    <property type="term" value="F:3'-5' DNA helicase activity"/>
    <property type="evidence" value="ECO:0007669"/>
    <property type="project" value="TreeGrafter"/>
</dbReference>
<name>A0A1N7KQH6_9BACI</name>
<evidence type="ECO:0000313" key="7">
    <source>
        <dbReference type="Proteomes" id="UP000187608"/>
    </source>
</evidence>
<protein>
    <submittedName>
        <fullName evidence="6">UvrD-like helicase C-terminal domain-containing protein</fullName>
    </submittedName>
</protein>
<evidence type="ECO:0000256" key="3">
    <source>
        <dbReference type="ARBA" id="ARBA00022806"/>
    </source>
</evidence>
<accession>A0A1N7KQH6</accession>